<dbReference type="Proteomes" id="UP000245657">
    <property type="component" value="Unassembled WGS sequence"/>
</dbReference>
<gene>
    <name evidence="1" type="ORF">DK846_06680</name>
</gene>
<evidence type="ECO:0000313" key="2">
    <source>
        <dbReference type="Proteomes" id="UP000245657"/>
    </source>
</evidence>
<organism evidence="1 2">
    <name type="scientific">Methanospirillum lacunae</name>
    <dbReference type="NCBI Taxonomy" id="668570"/>
    <lineage>
        <taxon>Archaea</taxon>
        <taxon>Methanobacteriati</taxon>
        <taxon>Methanobacteriota</taxon>
        <taxon>Stenosarchaea group</taxon>
        <taxon>Methanomicrobia</taxon>
        <taxon>Methanomicrobiales</taxon>
        <taxon>Methanospirillaceae</taxon>
        <taxon>Methanospirillum</taxon>
    </lineage>
</organism>
<evidence type="ECO:0008006" key="3">
    <source>
        <dbReference type="Google" id="ProtNLM"/>
    </source>
</evidence>
<sequence length="139" mass="15111">MGVDIGEYINMLDHPVVLVDEDMQILCANQEINKISQNEATSAIGHLGGEVFECDYARCPGGCGKSTHCSGCVIRNSVKETYQTGKSVDKRPATIEKEIQGNCVPVNIFISTRKTGDVVLLQVEESQENVSSQDCDSDL</sequence>
<dbReference type="EMBL" id="QGMY01000006">
    <property type="protein sequence ID" value="PWR72646.1"/>
    <property type="molecule type" value="Genomic_DNA"/>
</dbReference>
<proteinExistence type="predicted"/>
<evidence type="ECO:0000313" key="1">
    <source>
        <dbReference type="EMBL" id="PWR72646.1"/>
    </source>
</evidence>
<accession>A0A2V2N4G4</accession>
<dbReference type="AlphaFoldDB" id="A0A2V2N4G4"/>
<comment type="caution">
    <text evidence="1">The sequence shown here is derived from an EMBL/GenBank/DDBJ whole genome shotgun (WGS) entry which is preliminary data.</text>
</comment>
<reference evidence="1 2" key="1">
    <citation type="submission" date="2018-05" db="EMBL/GenBank/DDBJ databases">
        <title>Draft genome of Methanospirillum lacunae Ki8-1.</title>
        <authorList>
            <person name="Dueholm M.S."/>
            <person name="Nielsen P.H."/>
            <person name="Bakmann L.F."/>
            <person name="Otzen D.E."/>
        </authorList>
    </citation>
    <scope>NUCLEOTIDE SEQUENCE [LARGE SCALE GENOMIC DNA]</scope>
    <source>
        <strain evidence="1 2">Ki8-1</strain>
    </source>
</reference>
<protein>
    <recommendedName>
        <fullName evidence="3">PAS domain-containing protein</fullName>
    </recommendedName>
</protein>
<keyword evidence="2" id="KW-1185">Reference proteome</keyword>
<name>A0A2V2N4G4_9EURY</name>